<accession>A0A3N0AHH9</accession>
<evidence type="ECO:0000313" key="5">
    <source>
        <dbReference type="EMBL" id="RNL21559.1"/>
    </source>
</evidence>
<dbReference type="GO" id="GO:0016787">
    <property type="term" value="F:hydrolase activity"/>
    <property type="evidence" value="ECO:0007669"/>
    <property type="project" value="UniProtKB-KW"/>
</dbReference>
<dbReference type="PANTHER" id="PTHR43344">
    <property type="entry name" value="PHOSPHOSERINE PHOSPHATASE"/>
    <property type="match status" value="1"/>
</dbReference>
<dbReference type="GO" id="GO:0046872">
    <property type="term" value="F:metal ion binding"/>
    <property type="evidence" value="ECO:0007669"/>
    <property type="project" value="UniProtKB-KW"/>
</dbReference>
<gene>
    <name evidence="5" type="ORF">DMP07_01590</name>
</gene>
<evidence type="ECO:0000256" key="2">
    <source>
        <dbReference type="ARBA" id="ARBA00022723"/>
    </source>
</evidence>
<dbReference type="EMBL" id="QICB01000001">
    <property type="protein sequence ID" value="RNL21559.1"/>
    <property type="molecule type" value="Genomic_DNA"/>
</dbReference>
<keyword evidence="2" id="KW-0479">Metal-binding</keyword>
<evidence type="ECO:0000256" key="4">
    <source>
        <dbReference type="ARBA" id="ARBA00022842"/>
    </source>
</evidence>
<protein>
    <submittedName>
        <fullName evidence="5">HAD-IB family hydrolase</fullName>
    </submittedName>
</protein>
<dbReference type="InterPro" id="IPR036412">
    <property type="entry name" value="HAD-like_sf"/>
</dbReference>
<dbReference type="NCBIfam" id="TIGR01488">
    <property type="entry name" value="HAD-SF-IB"/>
    <property type="match status" value="1"/>
</dbReference>
<name>A0A3N0AHH9_9ACTN</name>
<dbReference type="NCBIfam" id="TIGR01490">
    <property type="entry name" value="HAD-SF-IB-hyp1"/>
    <property type="match status" value="1"/>
</dbReference>
<comment type="caution">
    <text evidence="5">The sequence shown here is derived from an EMBL/GenBank/DDBJ whole genome shotgun (WGS) entry which is preliminary data.</text>
</comment>
<evidence type="ECO:0000256" key="3">
    <source>
        <dbReference type="ARBA" id="ARBA00022801"/>
    </source>
</evidence>
<dbReference type="Gene3D" id="1.20.1440.100">
    <property type="entry name" value="SG protein - dephosphorylation function"/>
    <property type="match status" value="1"/>
</dbReference>
<proteinExistence type="inferred from homology"/>
<dbReference type="InterPro" id="IPR023214">
    <property type="entry name" value="HAD_sf"/>
</dbReference>
<keyword evidence="3 5" id="KW-0378">Hydrolase</keyword>
<dbReference type="Pfam" id="PF12710">
    <property type="entry name" value="HAD"/>
    <property type="match status" value="1"/>
</dbReference>
<dbReference type="SUPFAM" id="SSF56784">
    <property type="entry name" value="HAD-like"/>
    <property type="match status" value="1"/>
</dbReference>
<dbReference type="PANTHER" id="PTHR43344:SF13">
    <property type="entry name" value="PHOSPHATASE RV3661-RELATED"/>
    <property type="match status" value="1"/>
</dbReference>
<dbReference type="AlphaFoldDB" id="A0A3N0AHH9"/>
<dbReference type="OrthoDB" id="25607at2"/>
<dbReference type="InterPro" id="IPR006385">
    <property type="entry name" value="HAD_hydro_SerB1"/>
</dbReference>
<keyword evidence="4" id="KW-0460">Magnesium</keyword>
<dbReference type="Gene3D" id="3.40.50.1000">
    <property type="entry name" value="HAD superfamily/HAD-like"/>
    <property type="match status" value="1"/>
</dbReference>
<keyword evidence="6" id="KW-1185">Reference proteome</keyword>
<dbReference type="InterPro" id="IPR050582">
    <property type="entry name" value="HAD-like_SerB"/>
</dbReference>
<evidence type="ECO:0000313" key="6">
    <source>
        <dbReference type="Proteomes" id="UP000267368"/>
    </source>
</evidence>
<sequence>MSEEAIRKIAAFDFDGTSIQGNSPVILVRHLNRLDMLRKRVITKVLAWAAAYKLRLPQSESWVRGQVFTAFEGMPKQQVDRFLAEFYDTTIEAPGRFRPQADAAMERLRSEGVEVLVVSATFGPIVRRAQERHPFDGCLCTEMAVDAEGRYTTLVDGACIEGEEKVNAIRAYADARYGAGKWELVEAYGDHHSDIPMLAAATRGFAVTPDRPLAREARRRGWDVLDWDVSVEK</sequence>
<reference evidence="6" key="1">
    <citation type="submission" date="2018-05" db="EMBL/GenBank/DDBJ databases">
        <title>Genome Sequencing of selected type strains of the family Eggerthellaceae.</title>
        <authorList>
            <person name="Danylec N."/>
            <person name="Stoll D.A."/>
            <person name="Doetsch A."/>
            <person name="Huch M."/>
        </authorList>
    </citation>
    <scope>NUCLEOTIDE SEQUENCE [LARGE SCALE GENOMIC DNA]</scope>
    <source>
        <strain evidence="6">DSM 17537</strain>
    </source>
</reference>
<comment type="similarity">
    <text evidence="1">Belongs to the HAD-like hydrolase superfamily. SerB family.</text>
</comment>
<dbReference type="RefSeq" id="WP_123197400.1">
    <property type="nucleotide sequence ID" value="NZ_QICB01000001.1"/>
</dbReference>
<dbReference type="Proteomes" id="UP000267368">
    <property type="component" value="Unassembled WGS sequence"/>
</dbReference>
<organism evidence="5 6">
    <name type="scientific">Slackia faecicanis</name>
    <dbReference type="NCBI Taxonomy" id="255723"/>
    <lineage>
        <taxon>Bacteria</taxon>
        <taxon>Bacillati</taxon>
        <taxon>Actinomycetota</taxon>
        <taxon>Coriobacteriia</taxon>
        <taxon>Eggerthellales</taxon>
        <taxon>Eggerthellaceae</taxon>
        <taxon>Slackia</taxon>
    </lineage>
</organism>
<evidence type="ECO:0000256" key="1">
    <source>
        <dbReference type="ARBA" id="ARBA00009184"/>
    </source>
</evidence>